<comment type="caution">
    <text evidence="1">The sequence shown here is derived from an EMBL/GenBank/DDBJ whole genome shotgun (WGS) entry which is preliminary data.</text>
</comment>
<reference evidence="1" key="1">
    <citation type="journal article" date="2023" name="G3 (Bethesda)">
        <title>A reference genome for the long-term kleptoplast-retaining sea slug Elysia crispata morphotype clarki.</title>
        <authorList>
            <person name="Eastman K.E."/>
            <person name="Pendleton A.L."/>
            <person name="Shaikh M.A."/>
            <person name="Suttiyut T."/>
            <person name="Ogas R."/>
            <person name="Tomko P."/>
            <person name="Gavelis G."/>
            <person name="Widhalm J.R."/>
            <person name="Wisecaver J.H."/>
        </authorList>
    </citation>
    <scope>NUCLEOTIDE SEQUENCE</scope>
    <source>
        <strain evidence="1">ECLA1</strain>
    </source>
</reference>
<sequence length="73" mass="8032">MKREETNRQANRLSVPDILWQVPGRMSSIIPTASLSVSDCISGVVISLSWTEWHTCLLTPTPAGGRIASQHPF</sequence>
<dbReference type="AlphaFoldDB" id="A0AAE1B3S0"/>
<keyword evidence="2" id="KW-1185">Reference proteome</keyword>
<gene>
    <name evidence="1" type="ORF">RRG08_063377</name>
</gene>
<evidence type="ECO:0000313" key="2">
    <source>
        <dbReference type="Proteomes" id="UP001283361"/>
    </source>
</evidence>
<name>A0AAE1B3S0_9GAST</name>
<dbReference type="EMBL" id="JAWDGP010000692">
    <property type="protein sequence ID" value="KAK3798366.1"/>
    <property type="molecule type" value="Genomic_DNA"/>
</dbReference>
<protein>
    <submittedName>
        <fullName evidence="1">Uncharacterized protein</fullName>
    </submittedName>
</protein>
<accession>A0AAE1B3S0</accession>
<organism evidence="1 2">
    <name type="scientific">Elysia crispata</name>
    <name type="common">lettuce slug</name>
    <dbReference type="NCBI Taxonomy" id="231223"/>
    <lineage>
        <taxon>Eukaryota</taxon>
        <taxon>Metazoa</taxon>
        <taxon>Spiralia</taxon>
        <taxon>Lophotrochozoa</taxon>
        <taxon>Mollusca</taxon>
        <taxon>Gastropoda</taxon>
        <taxon>Heterobranchia</taxon>
        <taxon>Euthyneura</taxon>
        <taxon>Panpulmonata</taxon>
        <taxon>Sacoglossa</taxon>
        <taxon>Placobranchoidea</taxon>
        <taxon>Plakobranchidae</taxon>
        <taxon>Elysia</taxon>
    </lineage>
</organism>
<evidence type="ECO:0000313" key="1">
    <source>
        <dbReference type="EMBL" id="KAK3798366.1"/>
    </source>
</evidence>
<proteinExistence type="predicted"/>
<dbReference type="Proteomes" id="UP001283361">
    <property type="component" value="Unassembled WGS sequence"/>
</dbReference>